<dbReference type="PANTHER" id="PTHR13097">
    <property type="entry name" value="TRANSCRIPTION INITIATION FACTOR IIE, ALPHA SUBUNIT"/>
    <property type="match status" value="1"/>
</dbReference>
<dbReference type="GO" id="GO:0005673">
    <property type="term" value="C:transcription factor TFIIE complex"/>
    <property type="evidence" value="ECO:0007669"/>
    <property type="project" value="TreeGrafter"/>
</dbReference>
<evidence type="ECO:0000256" key="2">
    <source>
        <dbReference type="ARBA" id="ARBA00023015"/>
    </source>
</evidence>
<feature type="domain" description="HTH TFE/IIEalpha-type" evidence="5">
    <location>
        <begin position="5"/>
        <end position="63"/>
    </location>
</feature>
<dbReference type="InterPro" id="IPR002853">
    <property type="entry name" value="TFIIE_asu"/>
</dbReference>
<evidence type="ECO:0000259" key="5">
    <source>
        <dbReference type="PROSITE" id="PS51344"/>
    </source>
</evidence>
<dbReference type="InterPro" id="IPR013083">
    <property type="entry name" value="Znf_RING/FYVE/PHD"/>
</dbReference>
<dbReference type="Pfam" id="PF02002">
    <property type="entry name" value="TFIIE_alpha"/>
    <property type="match status" value="1"/>
</dbReference>
<dbReference type="PROSITE" id="PS51344">
    <property type="entry name" value="HTH_TFE_IIE"/>
    <property type="match status" value="1"/>
</dbReference>
<keyword evidence="2" id="KW-0805">Transcription regulation</keyword>
<accession>A0A0W8CM61</accession>
<evidence type="ECO:0000313" key="7">
    <source>
        <dbReference type="Proteomes" id="UP000052943"/>
    </source>
</evidence>
<name>A0A0W8CM61_PHYNI</name>
<feature type="compositionally biased region" description="Gly residues" evidence="4">
    <location>
        <begin position="240"/>
        <end position="256"/>
    </location>
</feature>
<organism evidence="6 7">
    <name type="scientific">Phytophthora nicotianae</name>
    <name type="common">Potato buckeye rot agent</name>
    <name type="synonym">Phytophthora parasitica</name>
    <dbReference type="NCBI Taxonomy" id="4792"/>
    <lineage>
        <taxon>Eukaryota</taxon>
        <taxon>Sar</taxon>
        <taxon>Stramenopiles</taxon>
        <taxon>Oomycota</taxon>
        <taxon>Peronosporomycetes</taxon>
        <taxon>Peronosporales</taxon>
        <taxon>Peronosporaceae</taxon>
        <taxon>Phytophthora</taxon>
    </lineage>
</organism>
<dbReference type="InterPro" id="IPR017919">
    <property type="entry name" value="TFIIE/TFIIEa_HTH"/>
</dbReference>
<dbReference type="Proteomes" id="UP000052943">
    <property type="component" value="Unassembled WGS sequence"/>
</dbReference>
<dbReference type="SUPFAM" id="SSF57783">
    <property type="entry name" value="Zinc beta-ribbon"/>
    <property type="match status" value="1"/>
</dbReference>
<dbReference type="InterPro" id="IPR024550">
    <property type="entry name" value="TFIIEa/SarR/Rpc3_HTH_dom"/>
</dbReference>
<comment type="similarity">
    <text evidence="1">Belongs to the TFIIE alpha subunit family.</text>
</comment>
<dbReference type="GO" id="GO:0006367">
    <property type="term" value="P:transcription initiation at RNA polymerase II promoter"/>
    <property type="evidence" value="ECO:0007669"/>
    <property type="project" value="InterPro"/>
</dbReference>
<dbReference type="PANTHER" id="PTHR13097:SF7">
    <property type="entry name" value="GENERAL TRANSCRIPTION FACTOR IIE SUBUNIT 1"/>
    <property type="match status" value="1"/>
</dbReference>
<gene>
    <name evidence="6" type="ORF">AM587_10002903</name>
</gene>
<dbReference type="AlphaFoldDB" id="A0A0W8CM61"/>
<dbReference type="EMBL" id="LNFO01002578">
    <property type="protein sequence ID" value="KUF85255.1"/>
    <property type="molecule type" value="Genomic_DNA"/>
</dbReference>
<dbReference type="Gene3D" id="3.30.40.10">
    <property type="entry name" value="Zinc/RING finger domain, C3HC4 (zinc finger)"/>
    <property type="match status" value="1"/>
</dbReference>
<evidence type="ECO:0000313" key="6">
    <source>
        <dbReference type="EMBL" id="KUF85255.1"/>
    </source>
</evidence>
<evidence type="ECO:0000256" key="4">
    <source>
        <dbReference type="SAM" id="MobiDB-lite"/>
    </source>
</evidence>
<dbReference type="STRING" id="4790.A0A0W8CM61"/>
<dbReference type="SMART" id="SM00531">
    <property type="entry name" value="TFIIE"/>
    <property type="match status" value="1"/>
</dbReference>
<keyword evidence="3" id="KW-0804">Transcription</keyword>
<proteinExistence type="inferred from homology"/>
<dbReference type="OrthoDB" id="361102at2759"/>
<comment type="caution">
    <text evidence="6">The sequence shown here is derived from an EMBL/GenBank/DDBJ whole genome shotgun (WGS) entry which is preliminary data.</text>
</comment>
<evidence type="ECO:0000256" key="1">
    <source>
        <dbReference type="ARBA" id="ARBA00008947"/>
    </source>
</evidence>
<reference evidence="6 7" key="1">
    <citation type="submission" date="2015-11" db="EMBL/GenBank/DDBJ databases">
        <title>Genomes and virulence difference between two physiological races of Phytophthora nicotianae.</title>
        <authorList>
            <person name="Liu H."/>
            <person name="Ma X."/>
            <person name="Yu H."/>
            <person name="Fang D."/>
            <person name="Li Y."/>
            <person name="Wang X."/>
            <person name="Wang W."/>
            <person name="Dong Y."/>
            <person name="Xiao B."/>
        </authorList>
    </citation>
    <scope>NUCLEOTIDE SEQUENCE [LARGE SCALE GENOMIC DNA]</scope>
    <source>
        <strain evidence="7">race 0</strain>
    </source>
</reference>
<feature type="region of interest" description="Disordered" evidence="4">
    <location>
        <begin position="214"/>
        <end position="266"/>
    </location>
</feature>
<protein>
    <submittedName>
        <fullName evidence="6">General transcription factor IIE subunit 1</fullName>
    </submittedName>
</protein>
<dbReference type="InterPro" id="IPR039997">
    <property type="entry name" value="TFE"/>
</dbReference>
<sequence length="471" mass="53029">MAGLVEKLVNLVGRAFYSDEHVVVLSALIREKFMKDDEMGNAVNLQTRQVRKIMNELHQDNLVCEYACSTAHTPRFLREVLNDKRLGGSSSTSYWYIDYKYFVDVVQYRLYLMHEHLKDSEQLEIERQTFQCSDPECGREYTALEAQLLLMPGQYQFRCGHCNELLLECDNNDRLLRIQNLQRKFKDQMNKQNGMHEGIYEVLRRIGDFVKEGHTLPSNLPSDNRAAGLGGTSARANASNGGGGRGGGGGGGGGGSRGDDQNSQSYLYPYGAQDQEIIVDIAGNDHAEDEYLTSRERKEDKEAANQQVAAPRALPEFLQGSSISGHMAAKHLQPAVADEKPIAMETSLQGVDPLTQSEMTEEQRQEAFKRAYMAELERYNEENHEGEVQVQVDKQGWDAEMNGDAMDEEELEDVEWEWCTDDEGGVNDTEVTVNGQPKRLDGVDDEDLLNMTEEEFLSCYRMCLAENGASQ</sequence>
<evidence type="ECO:0000256" key="3">
    <source>
        <dbReference type="ARBA" id="ARBA00023163"/>
    </source>
</evidence>